<dbReference type="STRING" id="27349.A0A0L6VDN8"/>
<dbReference type="InterPro" id="IPR011430">
    <property type="entry name" value="UTP20_N"/>
</dbReference>
<feature type="compositionally biased region" description="Polar residues" evidence="1">
    <location>
        <begin position="385"/>
        <end position="395"/>
    </location>
</feature>
<gene>
    <name evidence="3" type="ORF">VP01_1841g4</name>
</gene>
<dbReference type="OrthoDB" id="360653at2759"/>
<dbReference type="Pfam" id="PF07539">
    <property type="entry name" value="UTP20_N"/>
    <property type="match status" value="1"/>
</dbReference>
<accession>A0A0L6VDN8</accession>
<comment type="caution">
    <text evidence="3">The sequence shown here is derived from an EMBL/GenBank/DDBJ whole genome shotgun (WGS) entry which is preliminary data.</text>
</comment>
<reference evidence="3 4" key="1">
    <citation type="submission" date="2015-08" db="EMBL/GenBank/DDBJ databases">
        <title>Next Generation Sequencing and Analysis of the Genome of Puccinia sorghi L Schw, the Causal Agent of Maize Common Rust.</title>
        <authorList>
            <person name="Rochi L."/>
            <person name="Burguener G."/>
            <person name="Darino M."/>
            <person name="Turjanski A."/>
            <person name="Kreff E."/>
            <person name="Dieguez M.J."/>
            <person name="Sacco F."/>
        </authorList>
    </citation>
    <scope>NUCLEOTIDE SEQUENCE [LARGE SCALE GENOMIC DNA]</scope>
    <source>
        <strain evidence="3 4">RO10H11247</strain>
    </source>
</reference>
<dbReference type="EMBL" id="LAVV01006661">
    <property type="protein sequence ID" value="KNZ58876.1"/>
    <property type="molecule type" value="Genomic_DNA"/>
</dbReference>
<protein>
    <recommendedName>
        <fullName evidence="2">U3 small nucleolar RNA-associated protein 20 N-terminal domain-containing protein</fullName>
    </recommendedName>
</protein>
<dbReference type="PANTHER" id="PTHR10811">
    <property type="entry name" value="FRINGE-RELATED"/>
    <property type="match status" value="1"/>
</dbReference>
<organism evidence="3 4">
    <name type="scientific">Puccinia sorghi</name>
    <dbReference type="NCBI Taxonomy" id="27349"/>
    <lineage>
        <taxon>Eukaryota</taxon>
        <taxon>Fungi</taxon>
        <taxon>Dikarya</taxon>
        <taxon>Basidiomycota</taxon>
        <taxon>Pucciniomycotina</taxon>
        <taxon>Pucciniomycetes</taxon>
        <taxon>Pucciniales</taxon>
        <taxon>Pucciniaceae</taxon>
        <taxon>Puccinia</taxon>
    </lineage>
</organism>
<dbReference type="Proteomes" id="UP000037035">
    <property type="component" value="Unassembled WGS sequence"/>
</dbReference>
<dbReference type="Gene3D" id="3.90.550.50">
    <property type="match status" value="1"/>
</dbReference>
<feature type="region of interest" description="Disordered" evidence="1">
    <location>
        <begin position="128"/>
        <end position="155"/>
    </location>
</feature>
<feature type="region of interest" description="Disordered" evidence="1">
    <location>
        <begin position="361"/>
        <end position="395"/>
    </location>
</feature>
<proteinExistence type="predicted"/>
<evidence type="ECO:0000256" key="1">
    <source>
        <dbReference type="SAM" id="MobiDB-lite"/>
    </source>
</evidence>
<evidence type="ECO:0000259" key="2">
    <source>
        <dbReference type="Pfam" id="PF07539"/>
    </source>
</evidence>
<dbReference type="VEuPathDB" id="FungiDB:VP01_1841g4"/>
<feature type="domain" description="U3 small nucleolar RNA-associated protein 20 N-terminal" evidence="2">
    <location>
        <begin position="862"/>
        <end position="937"/>
    </location>
</feature>
<feature type="region of interest" description="Disordered" evidence="1">
    <location>
        <begin position="15"/>
        <end position="44"/>
    </location>
</feature>
<sequence>MINCGPLLPMPSAPSTPCAELFNGRRRMPTGPRNHQQSPREMPSKPVTCLRFLWSHLWGTTFPPRLFPRHTQQTLTACQWAGAISRQTRTQEIHQSTPLSPTRAGELANADARDLFGEKTLDPQFAQLTPGMGSTKIPPTTHDDDNGEGVATENDGLRDLCPLKEALGGLQRNSQLYGSDDDMTRSLGFICYSDAGNKVLVPGVEVGTMTDDLAPETVEKIVETIKEVRVEVPVEVEKIVHVDWVIAVPVKPLRGGGKACRGTHPPHCGDREDFPVEQNVAVPVDRLLEVQKIVTVLMPSPPEALPSPPLETQAVAITADHTLPPTKLNQVTKPTESPLRESWRETTVCTDDLTLREIEKEATVEDRTLETNHPAAQHPLAEPSSPAQSVMTQDDLTSSKIASLKAKFSKRISHFSPTTEGFSKDGAALQRFNSQSSNPPSSKQRNRYSTMSQFIGNGDNESEEQMFSADKALDTDHEDSLTGAVQFLKQHRASGSTDLSAAHLLLRGAEDMQMIGKALGFLLIIKYIKSVPAKSYERRYLKLVKRMCPEAIKRELEGHFRIGLYLPGDNRDDGMYSSLDSLNQILSKYNPIEPHLIGALSESGNANTHFGRVAFGSAGIFFSCGLIQKMNVPGAFEGCCEEFGHGFGGNGMCTKCAIKLTSNVTFKAEPLLHQLDIRDKVHGLFQAGKAVTAEDSWFELQPRIHPHMLKDPLALVGLMGQAAQIAIRDHLSTLARRHGKYQEETEKKFIFSYYGKNLCWLSPILTQGATLTFGYWSGVNSIFDFVIPQSFTSLLENNSPTPQRMIKIIYSAQILLINLISGAPTWTNYSIFFPLTLGIFLWKQHWRYVQWIFYCEIGYRFRNWLRMFSTFINPKAFYCTQDLRVAFYDLLADPDSDLCCLSMECVLTWEDSSLTRHQDDFWKLLDSSQFRDTPLKMAHAIADNVYTPGACRRKISDT</sequence>
<evidence type="ECO:0000313" key="4">
    <source>
        <dbReference type="Proteomes" id="UP000037035"/>
    </source>
</evidence>
<name>A0A0L6VDN8_9BASI</name>
<keyword evidence="4" id="KW-1185">Reference proteome</keyword>
<evidence type="ECO:0000313" key="3">
    <source>
        <dbReference type="EMBL" id="KNZ58876.1"/>
    </source>
</evidence>
<dbReference type="AlphaFoldDB" id="A0A0L6VDN8"/>
<feature type="compositionally biased region" description="Basic and acidic residues" evidence="1">
    <location>
        <begin position="361"/>
        <end position="370"/>
    </location>
</feature>